<dbReference type="GO" id="GO:0000932">
    <property type="term" value="C:P-body"/>
    <property type="evidence" value="ECO:0007669"/>
    <property type="project" value="UniProtKB-SubCell"/>
</dbReference>
<keyword evidence="1" id="KW-0811">Translocation</keyword>
<dbReference type="EMBL" id="KE504238">
    <property type="protein sequence ID" value="EPS94275.1"/>
    <property type="molecule type" value="Genomic_DNA"/>
</dbReference>
<dbReference type="GO" id="GO:0006406">
    <property type="term" value="P:mRNA export from nucleus"/>
    <property type="evidence" value="ECO:0007669"/>
    <property type="project" value="UniProtKB-UniRule"/>
</dbReference>
<organism evidence="2 3">
    <name type="scientific">Fomitopsis schrenkii</name>
    <name type="common">Brown rot fungus</name>
    <dbReference type="NCBI Taxonomy" id="2126942"/>
    <lineage>
        <taxon>Eukaryota</taxon>
        <taxon>Fungi</taxon>
        <taxon>Dikarya</taxon>
        <taxon>Basidiomycota</taxon>
        <taxon>Agaricomycotina</taxon>
        <taxon>Agaricomycetes</taxon>
        <taxon>Polyporales</taxon>
        <taxon>Fomitopsis</taxon>
    </lineage>
</organism>
<sequence>MPRNDGRNELYPQLLRRMTKSGEYDRISWALTQKLNESGWLDDHKDRAKEMARSAEGTSVETIVTELRPQAEVSIPPKFKQEILSMIRQYLEKQVEG</sequence>
<dbReference type="GO" id="GO:0006368">
    <property type="term" value="P:transcription elongation by RNA polymerase II"/>
    <property type="evidence" value="ECO:0007669"/>
    <property type="project" value="UniProtKB-UniRule"/>
</dbReference>
<dbReference type="GO" id="GO:0015031">
    <property type="term" value="P:protein transport"/>
    <property type="evidence" value="ECO:0007669"/>
    <property type="project" value="UniProtKB-KW"/>
</dbReference>
<keyword evidence="1" id="KW-0156">Chromatin regulator</keyword>
<evidence type="ECO:0000313" key="2">
    <source>
        <dbReference type="EMBL" id="EPS94275.1"/>
    </source>
</evidence>
<keyword evidence="1" id="KW-0539">Nucleus</keyword>
<keyword evidence="1" id="KW-0804">Transcription</keyword>
<name>S8EXK2_FOMSC</name>
<dbReference type="OrthoDB" id="6221744at2759"/>
<keyword evidence="1" id="KW-0509">mRNA transport</keyword>
<dbReference type="GO" id="GO:0000124">
    <property type="term" value="C:SAGA complex"/>
    <property type="evidence" value="ECO:0007669"/>
    <property type="project" value="UniProtKB-UniRule"/>
</dbReference>
<dbReference type="GO" id="GO:0005654">
    <property type="term" value="C:nucleoplasm"/>
    <property type="evidence" value="ECO:0007669"/>
    <property type="project" value="UniProtKB-SubCell"/>
</dbReference>
<dbReference type="GO" id="GO:0006325">
    <property type="term" value="P:chromatin organization"/>
    <property type="evidence" value="ECO:0007669"/>
    <property type="project" value="UniProtKB-KW"/>
</dbReference>
<comment type="subcellular location">
    <subcellularLocation>
        <location evidence="1">Nucleus</location>
        <location evidence="1">Nucleoplasm</location>
    </subcellularLocation>
    <subcellularLocation>
        <location evidence="1">Cytoplasm</location>
        <location evidence="1">P-body</location>
    </subcellularLocation>
</comment>
<evidence type="ECO:0000256" key="1">
    <source>
        <dbReference type="HAMAP-Rule" id="MF_03046"/>
    </source>
</evidence>
<dbReference type="InterPro" id="IPR018783">
    <property type="entry name" value="TF_ENY2"/>
</dbReference>
<dbReference type="Proteomes" id="UP000015241">
    <property type="component" value="Unassembled WGS sequence"/>
</dbReference>
<dbReference type="InParanoid" id="S8EXK2"/>
<keyword evidence="1" id="KW-0653">Protein transport</keyword>
<dbReference type="Gene3D" id="1.10.246.140">
    <property type="match status" value="1"/>
</dbReference>
<keyword evidence="1" id="KW-0010">Activator</keyword>
<keyword evidence="1" id="KW-0963">Cytoplasm</keyword>
<protein>
    <recommendedName>
        <fullName evidence="1">Transcription and mRNA export factor SUS1</fullName>
    </recommendedName>
</protein>
<dbReference type="GO" id="GO:0071819">
    <property type="term" value="C:DUBm complex"/>
    <property type="evidence" value="ECO:0007669"/>
    <property type="project" value="UniProtKB-UniRule"/>
</dbReference>
<gene>
    <name evidence="1" type="primary">SUS1</name>
    <name evidence="2" type="ORF">FOMPIDRAFT_1134676</name>
</gene>
<dbReference type="STRING" id="743788.S8EXK2"/>
<keyword evidence="1" id="KW-0805">Transcription regulation</keyword>
<proteinExistence type="inferred from homology"/>
<dbReference type="GO" id="GO:0070390">
    <property type="term" value="C:transcription export complex 2"/>
    <property type="evidence" value="ECO:0007669"/>
    <property type="project" value="UniProtKB-UniRule"/>
</dbReference>
<dbReference type="GO" id="GO:0005643">
    <property type="term" value="C:nuclear pore"/>
    <property type="evidence" value="ECO:0007669"/>
    <property type="project" value="UniProtKB-UniRule"/>
</dbReference>
<dbReference type="HAMAP" id="MF_03046">
    <property type="entry name" value="ENY2_Sus1"/>
    <property type="match status" value="1"/>
</dbReference>
<comment type="similarity">
    <text evidence="1">Belongs to the ENY2 family.</text>
</comment>
<dbReference type="InterPro" id="IPR038212">
    <property type="entry name" value="TF_EnY2_sf"/>
</dbReference>
<dbReference type="GO" id="GO:0003713">
    <property type="term" value="F:transcription coactivator activity"/>
    <property type="evidence" value="ECO:0007669"/>
    <property type="project" value="UniProtKB-UniRule"/>
</dbReference>
<keyword evidence="3" id="KW-1185">Reference proteome</keyword>
<evidence type="ECO:0000313" key="3">
    <source>
        <dbReference type="Proteomes" id="UP000015241"/>
    </source>
</evidence>
<accession>S8EXK2</accession>
<dbReference type="eggNOG" id="ENOG502SDC3">
    <property type="taxonomic scope" value="Eukaryota"/>
</dbReference>
<dbReference type="HOGENOM" id="CLU_134052_2_0_1"/>
<reference evidence="2 3" key="1">
    <citation type="journal article" date="2012" name="Science">
        <title>The Paleozoic origin of enzymatic lignin decomposition reconstructed from 31 fungal genomes.</title>
        <authorList>
            <person name="Floudas D."/>
            <person name="Binder M."/>
            <person name="Riley R."/>
            <person name="Barry K."/>
            <person name="Blanchette R.A."/>
            <person name="Henrissat B."/>
            <person name="Martinez A.T."/>
            <person name="Otillar R."/>
            <person name="Spatafora J.W."/>
            <person name="Yadav J.S."/>
            <person name="Aerts A."/>
            <person name="Benoit I."/>
            <person name="Boyd A."/>
            <person name="Carlson A."/>
            <person name="Copeland A."/>
            <person name="Coutinho P.M."/>
            <person name="de Vries R.P."/>
            <person name="Ferreira P."/>
            <person name="Findley K."/>
            <person name="Foster B."/>
            <person name="Gaskell J."/>
            <person name="Glotzer D."/>
            <person name="Gorecki P."/>
            <person name="Heitman J."/>
            <person name="Hesse C."/>
            <person name="Hori C."/>
            <person name="Igarashi K."/>
            <person name="Jurgens J.A."/>
            <person name="Kallen N."/>
            <person name="Kersten P."/>
            <person name="Kohler A."/>
            <person name="Kuees U."/>
            <person name="Kumar T.K.A."/>
            <person name="Kuo A."/>
            <person name="LaButti K."/>
            <person name="Larrondo L.F."/>
            <person name="Lindquist E."/>
            <person name="Ling A."/>
            <person name="Lombard V."/>
            <person name="Lucas S."/>
            <person name="Lundell T."/>
            <person name="Martin R."/>
            <person name="McLaughlin D.J."/>
            <person name="Morgenstern I."/>
            <person name="Morin E."/>
            <person name="Murat C."/>
            <person name="Nagy L.G."/>
            <person name="Nolan M."/>
            <person name="Ohm R.A."/>
            <person name="Patyshakuliyeva A."/>
            <person name="Rokas A."/>
            <person name="Ruiz-Duenas F.J."/>
            <person name="Sabat G."/>
            <person name="Salamov A."/>
            <person name="Samejima M."/>
            <person name="Schmutz J."/>
            <person name="Slot J.C."/>
            <person name="St John F."/>
            <person name="Stenlid J."/>
            <person name="Sun H."/>
            <person name="Sun S."/>
            <person name="Syed K."/>
            <person name="Tsang A."/>
            <person name="Wiebenga A."/>
            <person name="Young D."/>
            <person name="Pisabarro A."/>
            <person name="Eastwood D.C."/>
            <person name="Martin F."/>
            <person name="Cullen D."/>
            <person name="Grigoriev I.V."/>
            <person name="Hibbett D.S."/>
        </authorList>
    </citation>
    <scope>NUCLEOTIDE SEQUENCE</scope>
    <source>
        <strain evidence="3">FP-58527</strain>
    </source>
</reference>
<dbReference type="AlphaFoldDB" id="S8EXK2"/>
<dbReference type="PANTHER" id="PTHR12514">
    <property type="entry name" value="ENHANCER OF YELLOW 2 TRANSCRIPTION FACTOR"/>
    <property type="match status" value="1"/>
</dbReference>
<dbReference type="Pfam" id="PF10163">
    <property type="entry name" value="EnY2"/>
    <property type="match status" value="1"/>
</dbReference>
<keyword evidence="1" id="KW-0813">Transport</keyword>
<comment type="subunit">
    <text evidence="1">Component of the nuclear pore complex (NPC)-associated TREX-2 complex (transcription and export complex 2), composed of at least SUS1, SAC3, THP1, SEM1, and CDC31. TREX-2 contains 2 SUS1 chains. The TREX-2 complex interacts with the nucleoporin NUP1. Component of the 1.8 MDa SAGA transcription coactivator-HAT complex. SAGA is built of 5 distinct domains with specialized functions. Within the SAGA complex, SUS1, SGF11, SGF73 and UBP8 form an additional subcomplex of SAGA called the DUB module (deubiquitination module). Interacts directly with THP1, SAC3, SGF11, and with the RNA polymerase II.</text>
</comment>
<comment type="function">
    <text evidence="1">Involved in mRNA export coupled transcription activation by association with both the TREX-2 and the SAGA complexes. At the promoters, SAGA is required for recruitment of the basal transcription machinery. It influences RNA polymerase II transcriptional activity through different activities such as TBP interaction and promoter selectivity, interaction with transcription activators, and chromatin modification through histone acetylation and deubiquitination. Within the SAGA complex, participates to a subcomplex required for deubiquitination of H2B and for the maintenance of steady-state H3 methylation levels. The TREX-2 complex functions in docking export-competent ribonucleoprotein particles (mRNPs) to the nuclear entrance of the nuclear pore complex (nuclear basket). TREX-2 participates in mRNA export and accurate chromatin positioning in the nucleus by tethering genes to the nuclear periphery. May also be involved in cytoplasmic mRNA decay by interaction with components of P-bodies.</text>
</comment>